<reference evidence="2 3" key="1">
    <citation type="submission" date="2018-09" db="EMBL/GenBank/DDBJ databases">
        <title>A high-quality reference genome of wild soybean provides a powerful tool to mine soybean genomes.</title>
        <authorList>
            <person name="Xie M."/>
            <person name="Chung C.Y.L."/>
            <person name="Li M.-W."/>
            <person name="Wong F.-L."/>
            <person name="Chan T.-F."/>
            <person name="Lam H.-M."/>
        </authorList>
    </citation>
    <scope>NUCLEOTIDE SEQUENCE [LARGE SCALE GENOMIC DNA]</scope>
    <source>
        <strain evidence="3">cv. W05</strain>
        <tissue evidence="2">Hypocotyl of etiolated seedlings</tissue>
    </source>
</reference>
<dbReference type="EMBL" id="QZWG01000012">
    <property type="protein sequence ID" value="RZB77389.1"/>
    <property type="molecule type" value="Genomic_DNA"/>
</dbReference>
<dbReference type="PANTHER" id="PTHR33659">
    <property type="entry name" value="PROTEIN, PUTATIVE-RELATED-RELATED"/>
    <property type="match status" value="1"/>
</dbReference>
<dbReference type="PANTHER" id="PTHR33659:SF1">
    <property type="entry name" value="PROTEIN, PUTATIVE-RELATED"/>
    <property type="match status" value="1"/>
</dbReference>
<gene>
    <name evidence="2" type="ORF">D0Y65_035332</name>
</gene>
<protein>
    <submittedName>
        <fullName evidence="2">Uncharacterized protein</fullName>
    </submittedName>
</protein>
<dbReference type="AlphaFoldDB" id="A0A445HUW9"/>
<organism evidence="2 3">
    <name type="scientific">Glycine soja</name>
    <name type="common">Wild soybean</name>
    <dbReference type="NCBI Taxonomy" id="3848"/>
    <lineage>
        <taxon>Eukaryota</taxon>
        <taxon>Viridiplantae</taxon>
        <taxon>Streptophyta</taxon>
        <taxon>Embryophyta</taxon>
        <taxon>Tracheophyta</taxon>
        <taxon>Spermatophyta</taxon>
        <taxon>Magnoliopsida</taxon>
        <taxon>eudicotyledons</taxon>
        <taxon>Gunneridae</taxon>
        <taxon>Pentapetalae</taxon>
        <taxon>rosids</taxon>
        <taxon>fabids</taxon>
        <taxon>Fabales</taxon>
        <taxon>Fabaceae</taxon>
        <taxon>Papilionoideae</taxon>
        <taxon>50 kb inversion clade</taxon>
        <taxon>NPAAA clade</taxon>
        <taxon>indigoferoid/millettioid clade</taxon>
        <taxon>Phaseoleae</taxon>
        <taxon>Glycine</taxon>
        <taxon>Glycine subgen. Soja</taxon>
    </lineage>
</organism>
<evidence type="ECO:0000313" key="2">
    <source>
        <dbReference type="EMBL" id="RZB77389.1"/>
    </source>
</evidence>
<keyword evidence="3" id="KW-1185">Reference proteome</keyword>
<keyword evidence="1" id="KW-0812">Transmembrane</keyword>
<accession>A0A445HUW9</accession>
<proteinExistence type="predicted"/>
<feature type="transmembrane region" description="Helical" evidence="1">
    <location>
        <begin position="111"/>
        <end position="134"/>
    </location>
</feature>
<comment type="caution">
    <text evidence="2">The sequence shown here is derived from an EMBL/GenBank/DDBJ whole genome shotgun (WGS) entry which is preliminary data.</text>
</comment>
<evidence type="ECO:0000256" key="1">
    <source>
        <dbReference type="SAM" id="Phobius"/>
    </source>
</evidence>
<feature type="transmembrane region" description="Helical" evidence="1">
    <location>
        <begin position="67"/>
        <end position="91"/>
    </location>
</feature>
<evidence type="ECO:0000313" key="3">
    <source>
        <dbReference type="Proteomes" id="UP000289340"/>
    </source>
</evidence>
<sequence length="136" mass="14174">MSLGSKANNSGDSEGSSLWLRRPEVFRYEDVSTLSEAQPIAEENLVDPVENRSMCDECSRSRLVGQVFVVVVVAAAASAFALFLLLALFSAASAQELSPASSPAPSPEAGAADSVPCSATMIGASLVLSLMAVFKF</sequence>
<name>A0A445HUW9_GLYSO</name>
<keyword evidence="1" id="KW-0472">Membrane</keyword>
<dbReference type="Proteomes" id="UP000289340">
    <property type="component" value="Chromosome 12"/>
</dbReference>
<keyword evidence="1" id="KW-1133">Transmembrane helix</keyword>